<sequence length="55" mass="6146">MAKRLPSDPDFWLNLLDNLPSDGSDDDFDGYVTDSDDQDDQQVQDAFTGTDAFTD</sequence>
<evidence type="ECO:0000256" key="1">
    <source>
        <dbReference type="SAM" id="MobiDB-lite"/>
    </source>
</evidence>
<feature type="region of interest" description="Disordered" evidence="1">
    <location>
        <begin position="16"/>
        <end position="41"/>
    </location>
</feature>
<organism evidence="2">
    <name type="scientific">Amphimedon queenslandica</name>
    <name type="common">Sponge</name>
    <dbReference type="NCBI Taxonomy" id="400682"/>
    <lineage>
        <taxon>Eukaryota</taxon>
        <taxon>Metazoa</taxon>
        <taxon>Porifera</taxon>
        <taxon>Demospongiae</taxon>
        <taxon>Heteroscleromorpha</taxon>
        <taxon>Haplosclerida</taxon>
        <taxon>Niphatidae</taxon>
        <taxon>Amphimedon</taxon>
    </lineage>
</organism>
<evidence type="ECO:0000313" key="2">
    <source>
        <dbReference type="EnsemblMetazoa" id="Aqu2.1.39449_001"/>
    </source>
</evidence>
<feature type="compositionally biased region" description="Acidic residues" evidence="1">
    <location>
        <begin position="23"/>
        <end position="41"/>
    </location>
</feature>
<proteinExistence type="predicted"/>
<accession>A0A1X7VI06</accession>
<protein>
    <submittedName>
        <fullName evidence="2">Uncharacterized protein</fullName>
    </submittedName>
</protein>
<dbReference type="InParanoid" id="A0A1X7VI06"/>
<reference evidence="2" key="1">
    <citation type="submission" date="2017-05" db="UniProtKB">
        <authorList>
            <consortium name="EnsemblMetazoa"/>
        </authorList>
    </citation>
    <scope>IDENTIFICATION</scope>
</reference>
<dbReference type="EnsemblMetazoa" id="Aqu2.1.39449_001">
    <property type="protein sequence ID" value="Aqu2.1.39449_001"/>
    <property type="gene ID" value="Aqu2.1.39449"/>
</dbReference>
<name>A0A1X7VI06_AMPQE</name>
<dbReference type="AlphaFoldDB" id="A0A1X7VI06"/>